<dbReference type="PANTHER" id="PTHR43073">
    <property type="entry name" value="DIHYDROPYRIMIDINE DEHYDROGENASE [NADP(+)]"/>
    <property type="match status" value="1"/>
</dbReference>
<reference evidence="2 3" key="1">
    <citation type="journal article" date="2020" name="Mol. Plant">
        <title>The Chromosome-Based Rubber Tree Genome Provides New Insights into Spurge Genome Evolution and Rubber Biosynthesis.</title>
        <authorList>
            <person name="Liu J."/>
            <person name="Shi C."/>
            <person name="Shi C.C."/>
            <person name="Li W."/>
            <person name="Zhang Q.J."/>
            <person name="Zhang Y."/>
            <person name="Li K."/>
            <person name="Lu H.F."/>
            <person name="Shi C."/>
            <person name="Zhu S.T."/>
            <person name="Xiao Z.Y."/>
            <person name="Nan H."/>
            <person name="Yue Y."/>
            <person name="Zhu X.G."/>
            <person name="Wu Y."/>
            <person name="Hong X.N."/>
            <person name="Fan G.Y."/>
            <person name="Tong Y."/>
            <person name="Zhang D."/>
            <person name="Mao C.L."/>
            <person name="Liu Y.L."/>
            <person name="Hao S.J."/>
            <person name="Liu W.Q."/>
            <person name="Lv M.Q."/>
            <person name="Zhang H.B."/>
            <person name="Liu Y."/>
            <person name="Hu-Tang G.R."/>
            <person name="Wang J.P."/>
            <person name="Wang J.H."/>
            <person name="Sun Y.H."/>
            <person name="Ni S.B."/>
            <person name="Chen W.B."/>
            <person name="Zhang X.C."/>
            <person name="Jiao Y.N."/>
            <person name="Eichler E.E."/>
            <person name="Li G.H."/>
            <person name="Liu X."/>
            <person name="Gao L.Z."/>
        </authorList>
    </citation>
    <scope>NUCLEOTIDE SEQUENCE [LARGE SCALE GENOMIC DNA]</scope>
    <source>
        <strain evidence="3">cv. GT1</strain>
        <tissue evidence="2">Leaf</tissue>
    </source>
</reference>
<dbReference type="Gene3D" id="3.20.20.70">
    <property type="entry name" value="Aldolase class I"/>
    <property type="match status" value="1"/>
</dbReference>
<comment type="caution">
    <text evidence="2">The sequence shown here is derived from an EMBL/GenBank/DDBJ whole genome shotgun (WGS) entry which is preliminary data.</text>
</comment>
<name>A0A6A6M8G9_HEVBR</name>
<gene>
    <name evidence="2" type="ORF">GH714_000780</name>
</gene>
<protein>
    <submittedName>
        <fullName evidence="2">Uncharacterized protein</fullName>
    </submittedName>
</protein>
<dbReference type="GO" id="GO:0006212">
    <property type="term" value="P:uracil catabolic process"/>
    <property type="evidence" value="ECO:0007669"/>
    <property type="project" value="TreeGrafter"/>
</dbReference>
<dbReference type="GO" id="GO:0002058">
    <property type="term" value="F:uracil binding"/>
    <property type="evidence" value="ECO:0007669"/>
    <property type="project" value="TreeGrafter"/>
</dbReference>
<dbReference type="EMBL" id="JAAGAX010000006">
    <property type="protein sequence ID" value="KAF2309137.1"/>
    <property type="molecule type" value="Genomic_DNA"/>
</dbReference>
<evidence type="ECO:0000313" key="3">
    <source>
        <dbReference type="Proteomes" id="UP000467840"/>
    </source>
</evidence>
<accession>A0A6A6M8G9</accession>
<dbReference type="AlphaFoldDB" id="A0A6A6M8G9"/>
<evidence type="ECO:0000313" key="2">
    <source>
        <dbReference type="EMBL" id="KAF2309137.1"/>
    </source>
</evidence>
<dbReference type="PANTHER" id="PTHR43073:SF2">
    <property type="entry name" value="DIHYDROPYRIMIDINE DEHYDROGENASE [NADP(+)]"/>
    <property type="match status" value="1"/>
</dbReference>
<organism evidence="2 3">
    <name type="scientific">Hevea brasiliensis</name>
    <name type="common">Para rubber tree</name>
    <name type="synonym">Siphonia brasiliensis</name>
    <dbReference type="NCBI Taxonomy" id="3981"/>
    <lineage>
        <taxon>Eukaryota</taxon>
        <taxon>Viridiplantae</taxon>
        <taxon>Streptophyta</taxon>
        <taxon>Embryophyta</taxon>
        <taxon>Tracheophyta</taxon>
        <taxon>Spermatophyta</taxon>
        <taxon>Magnoliopsida</taxon>
        <taxon>eudicotyledons</taxon>
        <taxon>Gunneridae</taxon>
        <taxon>Pentapetalae</taxon>
        <taxon>rosids</taxon>
        <taxon>fabids</taxon>
        <taxon>Malpighiales</taxon>
        <taxon>Euphorbiaceae</taxon>
        <taxon>Crotonoideae</taxon>
        <taxon>Micrandreae</taxon>
        <taxon>Hevea</taxon>
    </lineage>
</organism>
<proteinExistence type="predicted"/>
<keyword evidence="3" id="KW-1185">Reference proteome</keyword>
<dbReference type="GO" id="GO:0006210">
    <property type="term" value="P:thymine catabolic process"/>
    <property type="evidence" value="ECO:0007669"/>
    <property type="project" value="TreeGrafter"/>
</dbReference>
<dbReference type="GO" id="GO:0050661">
    <property type="term" value="F:NADP binding"/>
    <property type="evidence" value="ECO:0007669"/>
    <property type="project" value="TreeGrafter"/>
</dbReference>
<dbReference type="InterPro" id="IPR013785">
    <property type="entry name" value="Aldolase_TIM"/>
</dbReference>
<evidence type="ECO:0000256" key="1">
    <source>
        <dbReference type="ARBA" id="ARBA00023002"/>
    </source>
</evidence>
<keyword evidence="1" id="KW-0560">Oxidoreductase</keyword>
<sequence length="212" mass="23846">MASLSFTHIRTSGTTSFALVNTRPTSLTTHRHRNRVGFLRVVADAGAKQPLGQREPDLTVTVNGLHLPNPFVIGSGPPGTTTHKSYKCDSQICPTRAGANGSGQIIGWENIELISDRPLETMLKEFKQLKEEYPDRIHIASVMEEYDKAAWEELIDRVEVVCSGIMMHGYDLIKKLCDEVKDFLKMHNFRGVSGSILQLTWIWYNGSNKRFN</sequence>
<dbReference type="SUPFAM" id="SSF51395">
    <property type="entry name" value="FMN-linked oxidoreductases"/>
    <property type="match status" value="1"/>
</dbReference>
<dbReference type="GO" id="GO:0017113">
    <property type="term" value="F:dihydropyrimidine dehydrogenase (NADP+) activity"/>
    <property type="evidence" value="ECO:0007669"/>
    <property type="project" value="TreeGrafter"/>
</dbReference>
<dbReference type="Proteomes" id="UP000467840">
    <property type="component" value="Chromosome 14"/>
</dbReference>